<evidence type="ECO:0000256" key="1">
    <source>
        <dbReference type="SAM" id="MobiDB-lite"/>
    </source>
</evidence>
<dbReference type="EMBL" id="VFNV01000001">
    <property type="protein sequence ID" value="TQK76896.1"/>
    <property type="molecule type" value="Genomic_DNA"/>
</dbReference>
<evidence type="ECO:0000313" key="3">
    <source>
        <dbReference type="Proteomes" id="UP000316181"/>
    </source>
</evidence>
<feature type="region of interest" description="Disordered" evidence="1">
    <location>
        <begin position="1"/>
        <end position="36"/>
    </location>
</feature>
<proteinExistence type="predicted"/>
<evidence type="ECO:0000313" key="2">
    <source>
        <dbReference type="EMBL" id="TQK76896.1"/>
    </source>
</evidence>
<feature type="compositionally biased region" description="Basic and acidic residues" evidence="1">
    <location>
        <begin position="72"/>
        <end position="84"/>
    </location>
</feature>
<reference evidence="2 3" key="1">
    <citation type="submission" date="2019-06" db="EMBL/GenBank/DDBJ databases">
        <title>Sequencing the genomes of 1000 actinobacteria strains.</title>
        <authorList>
            <person name="Klenk H.-P."/>
        </authorList>
    </citation>
    <scope>NUCLEOTIDE SEQUENCE [LARGE SCALE GENOMIC DNA]</scope>
    <source>
        <strain evidence="2 3">DSM 10596</strain>
    </source>
</reference>
<dbReference type="RefSeq" id="WP_342776030.1">
    <property type="nucleotide sequence ID" value="NZ_VFNV01000001.1"/>
</dbReference>
<accession>A0A542SQK0</accession>
<dbReference type="AlphaFoldDB" id="A0A542SQK0"/>
<sequence>MAASVAPPGVPGRTPAHHRGTDWDAGRAAARGTDWDAGRARVRATFAGMRDNGAVNSSGKNGRRPRRPASLDWRDAEKIPGDPDPALRNDLAHMTANMIVHGARDSEDPDVVGRLIRLVDTEGLDLVAGLWADSPAETLPGALWRLYMLREFVRRDPEQTTRRYRMGIAAAPVAEAIAGAASAPGPQDLRRVADAVLGGVYGGDLAVALERAAAFCRLLATGAAFDADSLDLVAGDRARRLTLAAAGMDRTADELTHAAELWRGGKLD</sequence>
<gene>
    <name evidence="2" type="ORF">FB389_1598</name>
</gene>
<name>A0A542SQK0_9MICO</name>
<dbReference type="Proteomes" id="UP000316181">
    <property type="component" value="Unassembled WGS sequence"/>
</dbReference>
<feature type="region of interest" description="Disordered" evidence="1">
    <location>
        <begin position="48"/>
        <end position="84"/>
    </location>
</feature>
<evidence type="ECO:0008006" key="4">
    <source>
        <dbReference type="Google" id="ProtNLM"/>
    </source>
</evidence>
<comment type="caution">
    <text evidence="2">The sequence shown here is derived from an EMBL/GenBank/DDBJ whole genome shotgun (WGS) entry which is preliminary data.</text>
</comment>
<protein>
    <recommendedName>
        <fullName evidence="4">Thymidine phosphorylase</fullName>
    </recommendedName>
</protein>
<keyword evidence="3" id="KW-1185">Reference proteome</keyword>
<organism evidence="2 3">
    <name type="scientific">Rarobacter incanus</name>
    <dbReference type="NCBI Taxonomy" id="153494"/>
    <lineage>
        <taxon>Bacteria</taxon>
        <taxon>Bacillati</taxon>
        <taxon>Actinomycetota</taxon>
        <taxon>Actinomycetes</taxon>
        <taxon>Micrococcales</taxon>
        <taxon>Rarobacteraceae</taxon>
        <taxon>Rarobacter</taxon>
    </lineage>
</organism>